<dbReference type="AlphaFoldDB" id="A0A9D1ADS7"/>
<reference evidence="2" key="2">
    <citation type="journal article" date="2021" name="PeerJ">
        <title>Extensive microbial diversity within the chicken gut microbiome revealed by metagenomics and culture.</title>
        <authorList>
            <person name="Gilroy R."/>
            <person name="Ravi A."/>
            <person name="Getino M."/>
            <person name="Pursley I."/>
            <person name="Horton D.L."/>
            <person name="Alikhan N.F."/>
            <person name="Baker D."/>
            <person name="Gharbi K."/>
            <person name="Hall N."/>
            <person name="Watson M."/>
            <person name="Adriaenssens E.M."/>
            <person name="Foster-Nyarko E."/>
            <person name="Jarju S."/>
            <person name="Secka A."/>
            <person name="Antonio M."/>
            <person name="Oren A."/>
            <person name="Chaudhuri R.R."/>
            <person name="La Ragione R."/>
            <person name="Hildebrand F."/>
            <person name="Pallen M.J."/>
        </authorList>
    </citation>
    <scope>NUCLEOTIDE SEQUENCE</scope>
    <source>
        <strain evidence="2">ChiSjej4B22-8148</strain>
    </source>
</reference>
<name>A0A9D1ADS7_9FIRM</name>
<evidence type="ECO:0000313" key="2">
    <source>
        <dbReference type="EMBL" id="HIR14119.1"/>
    </source>
</evidence>
<feature type="compositionally biased region" description="Low complexity" evidence="1">
    <location>
        <begin position="435"/>
        <end position="445"/>
    </location>
</feature>
<evidence type="ECO:0000256" key="1">
    <source>
        <dbReference type="SAM" id="MobiDB-lite"/>
    </source>
</evidence>
<feature type="region of interest" description="Disordered" evidence="1">
    <location>
        <begin position="375"/>
        <end position="454"/>
    </location>
</feature>
<gene>
    <name evidence="2" type="ORF">IAB31_09385</name>
</gene>
<sequence>MTVFKRVIIKVIILLVVIGAAGGGTSAFIASRQSTPEYTMDQYLGYLIENDSERAYGLLDQSEDVTLTQEQYVEALTAKSYSLYSSYTMTEQETRRDENGNEYTDYQVEFEDAGGTVQAEETFTVKKQSQRVLGLFDQWKVMPDHCFVQNFLLTVPAGSQVYLNGQEADSGWLVTEDAPAGTDQYQIPQLTPGNISLVIRHPALESVNTALDATAGSADYTSDLTLRESARSEGIEIGVSALRSLYAAAVQEDSQALDQELFSECQEAAAAFVENQGAGFHQDGTEFRSIGVSDFAAQYGDPVISQESGSLEVEMTFSYHYMLREDVTTTSEDQYAEDGTPLTVTETNVDSGNATANLTLSYTDGQWKITSLDIPTVPVTEDGGTAAGTGQSNTDQSMATGETDENTGTDAQTGQGETESDNPQTETGTEETAETAETTSQTEETSSPDEIEIL</sequence>
<organism evidence="2 3">
    <name type="scientific">Candidatus Choladousia intestinavium</name>
    <dbReference type="NCBI Taxonomy" id="2840727"/>
    <lineage>
        <taxon>Bacteria</taxon>
        <taxon>Bacillati</taxon>
        <taxon>Bacillota</taxon>
        <taxon>Clostridia</taxon>
        <taxon>Lachnospirales</taxon>
        <taxon>Lachnospiraceae</taxon>
        <taxon>Lachnospiraceae incertae sedis</taxon>
        <taxon>Candidatus Choladousia</taxon>
    </lineage>
</organism>
<dbReference type="EMBL" id="DVGK01000108">
    <property type="protein sequence ID" value="HIR14119.1"/>
    <property type="molecule type" value="Genomic_DNA"/>
</dbReference>
<evidence type="ECO:0000313" key="3">
    <source>
        <dbReference type="Proteomes" id="UP000886757"/>
    </source>
</evidence>
<feature type="compositionally biased region" description="Polar residues" evidence="1">
    <location>
        <begin position="408"/>
        <end position="423"/>
    </location>
</feature>
<reference evidence="2" key="1">
    <citation type="submission" date="2020-10" db="EMBL/GenBank/DDBJ databases">
        <authorList>
            <person name="Gilroy R."/>
        </authorList>
    </citation>
    <scope>NUCLEOTIDE SEQUENCE</scope>
    <source>
        <strain evidence="2">ChiSjej4B22-8148</strain>
    </source>
</reference>
<feature type="compositionally biased region" description="Polar residues" evidence="1">
    <location>
        <begin position="388"/>
        <end position="401"/>
    </location>
</feature>
<proteinExistence type="predicted"/>
<accession>A0A9D1ADS7</accession>
<protein>
    <submittedName>
        <fullName evidence="2">Uncharacterized protein</fullName>
    </submittedName>
</protein>
<dbReference type="Proteomes" id="UP000886757">
    <property type="component" value="Unassembled WGS sequence"/>
</dbReference>
<comment type="caution">
    <text evidence="2">The sequence shown here is derived from an EMBL/GenBank/DDBJ whole genome shotgun (WGS) entry which is preliminary data.</text>
</comment>